<evidence type="ECO:0000313" key="2">
    <source>
        <dbReference type="Proteomes" id="UP000807342"/>
    </source>
</evidence>
<proteinExistence type="predicted"/>
<sequence length="98" mass="10733">MQGIVLSPNLVELCMSASSDYDIFGSDEKVFSAIVEMACSRSVIRKDGNTGLRKLGLYFDRSVLNGLSLGRWPAYIEEGLKELTSKELEVGIGSVQDK</sequence>
<name>A0A9P5WY92_9AGAR</name>
<dbReference type="AlphaFoldDB" id="A0A9P5WY92"/>
<keyword evidence="2" id="KW-1185">Reference proteome</keyword>
<protein>
    <submittedName>
        <fullName evidence="1">Uncharacterized protein</fullName>
    </submittedName>
</protein>
<evidence type="ECO:0000313" key="1">
    <source>
        <dbReference type="EMBL" id="KAF9441244.1"/>
    </source>
</evidence>
<comment type="caution">
    <text evidence="1">The sequence shown here is derived from an EMBL/GenBank/DDBJ whole genome shotgun (WGS) entry which is preliminary data.</text>
</comment>
<accession>A0A9P5WY92</accession>
<dbReference type="EMBL" id="MU151996">
    <property type="protein sequence ID" value="KAF9441244.1"/>
    <property type="molecule type" value="Genomic_DNA"/>
</dbReference>
<organism evidence="1 2">
    <name type="scientific">Macrolepiota fuliginosa MF-IS2</name>
    <dbReference type="NCBI Taxonomy" id="1400762"/>
    <lineage>
        <taxon>Eukaryota</taxon>
        <taxon>Fungi</taxon>
        <taxon>Dikarya</taxon>
        <taxon>Basidiomycota</taxon>
        <taxon>Agaricomycotina</taxon>
        <taxon>Agaricomycetes</taxon>
        <taxon>Agaricomycetidae</taxon>
        <taxon>Agaricales</taxon>
        <taxon>Agaricineae</taxon>
        <taxon>Agaricaceae</taxon>
        <taxon>Macrolepiota</taxon>
    </lineage>
</organism>
<reference evidence="1" key="1">
    <citation type="submission" date="2020-11" db="EMBL/GenBank/DDBJ databases">
        <authorList>
            <consortium name="DOE Joint Genome Institute"/>
            <person name="Ahrendt S."/>
            <person name="Riley R."/>
            <person name="Andreopoulos W."/>
            <person name="Labutti K."/>
            <person name="Pangilinan J."/>
            <person name="Ruiz-Duenas F.J."/>
            <person name="Barrasa J.M."/>
            <person name="Sanchez-Garcia M."/>
            <person name="Camarero S."/>
            <person name="Miyauchi S."/>
            <person name="Serrano A."/>
            <person name="Linde D."/>
            <person name="Babiker R."/>
            <person name="Drula E."/>
            <person name="Ayuso-Fernandez I."/>
            <person name="Pacheco R."/>
            <person name="Padilla G."/>
            <person name="Ferreira P."/>
            <person name="Barriuso J."/>
            <person name="Kellner H."/>
            <person name="Castanera R."/>
            <person name="Alfaro M."/>
            <person name="Ramirez L."/>
            <person name="Pisabarro A.G."/>
            <person name="Kuo A."/>
            <person name="Tritt A."/>
            <person name="Lipzen A."/>
            <person name="He G."/>
            <person name="Yan M."/>
            <person name="Ng V."/>
            <person name="Cullen D."/>
            <person name="Martin F."/>
            <person name="Rosso M.-N."/>
            <person name="Henrissat B."/>
            <person name="Hibbett D."/>
            <person name="Martinez A.T."/>
            <person name="Grigoriev I.V."/>
        </authorList>
    </citation>
    <scope>NUCLEOTIDE SEQUENCE</scope>
    <source>
        <strain evidence="1">MF-IS2</strain>
    </source>
</reference>
<gene>
    <name evidence="1" type="ORF">P691DRAFT_813342</name>
</gene>
<dbReference type="Proteomes" id="UP000807342">
    <property type="component" value="Unassembled WGS sequence"/>
</dbReference>